<dbReference type="Pfam" id="PF00173">
    <property type="entry name" value="Cyt-b5"/>
    <property type="match status" value="1"/>
</dbReference>
<accession>A0AA38X8A9</accession>
<dbReference type="SUPFAM" id="SSF51395">
    <property type="entry name" value="FMN-linked oxidoreductases"/>
    <property type="match status" value="1"/>
</dbReference>
<dbReference type="PANTHER" id="PTHR10578">
    <property type="entry name" value="S -2-HYDROXY-ACID OXIDASE-RELATED"/>
    <property type="match status" value="1"/>
</dbReference>
<keyword evidence="11" id="KW-0496">Mitochondrion</keyword>
<evidence type="ECO:0000256" key="6">
    <source>
        <dbReference type="ARBA" id="ARBA00022630"/>
    </source>
</evidence>
<dbReference type="Gene3D" id="3.10.120.10">
    <property type="entry name" value="Cytochrome b5-like heme/steroid binding domain"/>
    <property type="match status" value="1"/>
</dbReference>
<dbReference type="Gene3D" id="3.20.20.70">
    <property type="entry name" value="Aldolase class I"/>
    <property type="match status" value="1"/>
</dbReference>
<comment type="subcellular location">
    <subcellularLocation>
        <location evidence="3">Mitochondrion intermembrane space</location>
    </subcellularLocation>
</comment>
<dbReference type="GO" id="GO:0046872">
    <property type="term" value="F:metal ion binding"/>
    <property type="evidence" value="ECO:0007669"/>
    <property type="project" value="UniProtKB-KW"/>
</dbReference>
<comment type="subunit">
    <text evidence="4">Homotetramer.</text>
</comment>
<dbReference type="FunFam" id="3.20.20.70:FF:000062">
    <property type="entry name" value="Cytochrome b2, mitochondrial, putative"/>
    <property type="match status" value="1"/>
</dbReference>
<dbReference type="EMBL" id="JAPDRK010000009">
    <property type="protein sequence ID" value="KAJ9608721.1"/>
    <property type="molecule type" value="Genomic_DNA"/>
</dbReference>
<keyword evidence="5" id="KW-0349">Heme</keyword>
<organism evidence="19 20">
    <name type="scientific">Cladophialophora chaetospira</name>
    <dbReference type="NCBI Taxonomy" id="386627"/>
    <lineage>
        <taxon>Eukaryota</taxon>
        <taxon>Fungi</taxon>
        <taxon>Dikarya</taxon>
        <taxon>Ascomycota</taxon>
        <taxon>Pezizomycotina</taxon>
        <taxon>Eurotiomycetes</taxon>
        <taxon>Chaetothyriomycetidae</taxon>
        <taxon>Chaetothyriales</taxon>
        <taxon>Herpotrichiellaceae</taxon>
        <taxon>Cladophialophora</taxon>
    </lineage>
</organism>
<feature type="domain" description="Cytochrome b5 heme-binding" evidence="17">
    <location>
        <begin position="5"/>
        <end position="82"/>
    </location>
</feature>
<comment type="similarity">
    <text evidence="14">In the N-terminal section; belongs to the cytochrome b5 family.</text>
</comment>
<evidence type="ECO:0000256" key="5">
    <source>
        <dbReference type="ARBA" id="ARBA00022617"/>
    </source>
</evidence>
<dbReference type="InterPro" id="IPR001199">
    <property type="entry name" value="Cyt_B5-like_heme/steroid-bd"/>
</dbReference>
<evidence type="ECO:0000256" key="13">
    <source>
        <dbReference type="ARBA" id="ARBA00061137"/>
    </source>
</evidence>
<keyword evidence="10" id="KW-0408">Iron</keyword>
<dbReference type="SUPFAM" id="SSF55856">
    <property type="entry name" value="Cytochrome b5-like heme/steroid binding domain"/>
    <property type="match status" value="1"/>
</dbReference>
<keyword evidence="7" id="KW-0288">FMN</keyword>
<dbReference type="InterPro" id="IPR013785">
    <property type="entry name" value="Aldolase_TIM"/>
</dbReference>
<protein>
    <recommendedName>
        <fullName evidence="16">L-lactate dehydrogenase (cytochrome)</fullName>
        <ecNumber evidence="15">1.1.2.3</ecNumber>
    </recommendedName>
</protein>
<dbReference type="AlphaFoldDB" id="A0AA38X8A9"/>
<comment type="cofactor">
    <cofactor evidence="1">
        <name>FMN</name>
        <dbReference type="ChEBI" id="CHEBI:58210"/>
    </cofactor>
</comment>
<evidence type="ECO:0000256" key="11">
    <source>
        <dbReference type="ARBA" id="ARBA00023128"/>
    </source>
</evidence>
<comment type="caution">
    <text evidence="19">The sequence shown here is derived from an EMBL/GenBank/DDBJ whole genome shotgun (WGS) entry which is preliminary data.</text>
</comment>
<feature type="domain" description="FMN hydroxy acid dehydrogenase" evidence="18">
    <location>
        <begin position="103"/>
        <end position="463"/>
    </location>
</feature>
<dbReference type="EC" id="1.1.2.3" evidence="15"/>
<keyword evidence="20" id="KW-1185">Reference proteome</keyword>
<gene>
    <name evidence="19" type="ORF">H2200_006492</name>
</gene>
<dbReference type="PROSITE" id="PS50255">
    <property type="entry name" value="CYTOCHROME_B5_2"/>
    <property type="match status" value="1"/>
</dbReference>
<dbReference type="InterPro" id="IPR037458">
    <property type="entry name" value="L-MDH/L-LDH_FMN-bd"/>
</dbReference>
<dbReference type="Pfam" id="PF01070">
    <property type="entry name" value="FMN_dh"/>
    <property type="match status" value="1"/>
</dbReference>
<evidence type="ECO:0000256" key="4">
    <source>
        <dbReference type="ARBA" id="ARBA00011881"/>
    </source>
</evidence>
<evidence type="ECO:0000313" key="19">
    <source>
        <dbReference type="EMBL" id="KAJ9608721.1"/>
    </source>
</evidence>
<evidence type="ECO:0000256" key="10">
    <source>
        <dbReference type="ARBA" id="ARBA00023004"/>
    </source>
</evidence>
<comment type="cofactor">
    <cofactor evidence="2">
        <name>heme b</name>
        <dbReference type="ChEBI" id="CHEBI:60344"/>
    </cofactor>
</comment>
<evidence type="ECO:0000256" key="15">
    <source>
        <dbReference type="ARBA" id="ARBA00066458"/>
    </source>
</evidence>
<dbReference type="InterPro" id="IPR036400">
    <property type="entry name" value="Cyt_B5-like_heme/steroid_sf"/>
</dbReference>
<reference evidence="19" key="1">
    <citation type="submission" date="2022-10" db="EMBL/GenBank/DDBJ databases">
        <title>Culturing micro-colonial fungi from biological soil crusts in the Mojave desert and describing Neophaeococcomyces mojavensis, and introducing the new genera and species Taxawa tesnikishii.</title>
        <authorList>
            <person name="Kurbessoian T."/>
            <person name="Stajich J.E."/>
        </authorList>
    </citation>
    <scope>NUCLEOTIDE SEQUENCE</scope>
    <source>
        <strain evidence="19">TK_41</strain>
    </source>
</reference>
<evidence type="ECO:0000256" key="9">
    <source>
        <dbReference type="ARBA" id="ARBA00023002"/>
    </source>
</evidence>
<dbReference type="GO" id="GO:0005758">
    <property type="term" value="C:mitochondrial intermembrane space"/>
    <property type="evidence" value="ECO:0007669"/>
    <property type="project" value="UniProtKB-SubCell"/>
</dbReference>
<comment type="catalytic activity">
    <reaction evidence="12">
        <text>(S)-lactate + 2 Fe(III)-[cytochrome c] = 2 Fe(II)-[cytochrome c] + pyruvate + 2 H(+)</text>
        <dbReference type="Rhea" id="RHEA:19909"/>
        <dbReference type="Rhea" id="RHEA-COMP:10350"/>
        <dbReference type="Rhea" id="RHEA-COMP:14399"/>
        <dbReference type="ChEBI" id="CHEBI:15361"/>
        <dbReference type="ChEBI" id="CHEBI:15378"/>
        <dbReference type="ChEBI" id="CHEBI:16651"/>
        <dbReference type="ChEBI" id="CHEBI:29033"/>
        <dbReference type="ChEBI" id="CHEBI:29034"/>
        <dbReference type="EC" id="1.1.2.3"/>
    </reaction>
    <physiologicalReaction direction="left-to-right" evidence="12">
        <dbReference type="Rhea" id="RHEA:19910"/>
    </physiologicalReaction>
</comment>
<dbReference type="InterPro" id="IPR037396">
    <property type="entry name" value="FMN_HAD"/>
</dbReference>
<dbReference type="PRINTS" id="PR00363">
    <property type="entry name" value="CYTOCHROMEB5"/>
</dbReference>
<proteinExistence type="inferred from homology"/>
<evidence type="ECO:0000259" key="17">
    <source>
        <dbReference type="PROSITE" id="PS50255"/>
    </source>
</evidence>
<evidence type="ECO:0000256" key="2">
    <source>
        <dbReference type="ARBA" id="ARBA00001970"/>
    </source>
</evidence>
<keyword evidence="9" id="KW-0560">Oxidoreductase</keyword>
<dbReference type="Proteomes" id="UP001172673">
    <property type="component" value="Unassembled WGS sequence"/>
</dbReference>
<dbReference type="InterPro" id="IPR000262">
    <property type="entry name" value="FMN-dep_DH"/>
</dbReference>
<evidence type="ECO:0000256" key="8">
    <source>
        <dbReference type="ARBA" id="ARBA00022723"/>
    </source>
</evidence>
<evidence type="ECO:0000256" key="12">
    <source>
        <dbReference type="ARBA" id="ARBA00052399"/>
    </source>
</evidence>
<keyword evidence="8" id="KW-0479">Metal-binding</keyword>
<evidence type="ECO:0000256" key="14">
    <source>
        <dbReference type="ARBA" id="ARBA00061589"/>
    </source>
</evidence>
<comment type="similarity">
    <text evidence="13">In the C-terminal section; belongs to the FMN-dependent alpha-hydroxy acid dehydrogenase family.</text>
</comment>
<dbReference type="PROSITE" id="PS51349">
    <property type="entry name" value="FMN_HYDROXY_ACID_DH_2"/>
    <property type="match status" value="1"/>
</dbReference>
<evidence type="ECO:0000313" key="20">
    <source>
        <dbReference type="Proteomes" id="UP001172673"/>
    </source>
</evidence>
<evidence type="ECO:0000259" key="18">
    <source>
        <dbReference type="PROSITE" id="PS51349"/>
    </source>
</evidence>
<dbReference type="GO" id="GO:0004460">
    <property type="term" value="F:L-lactate dehydrogenase (cytochrome) activity"/>
    <property type="evidence" value="ECO:0007669"/>
    <property type="project" value="UniProtKB-EC"/>
</dbReference>
<evidence type="ECO:0000256" key="1">
    <source>
        <dbReference type="ARBA" id="ARBA00001917"/>
    </source>
</evidence>
<dbReference type="CDD" id="cd02922">
    <property type="entry name" value="FCB2_FMN"/>
    <property type="match status" value="1"/>
</dbReference>
<evidence type="ECO:0000256" key="7">
    <source>
        <dbReference type="ARBA" id="ARBA00022643"/>
    </source>
</evidence>
<evidence type="ECO:0000256" key="3">
    <source>
        <dbReference type="ARBA" id="ARBA00004569"/>
    </source>
</evidence>
<dbReference type="SMART" id="SM01117">
    <property type="entry name" value="Cyt-b5"/>
    <property type="match status" value="1"/>
</dbReference>
<evidence type="ECO:0000256" key="16">
    <source>
        <dbReference type="ARBA" id="ARBA00068515"/>
    </source>
</evidence>
<keyword evidence="6" id="KW-0285">Flavoprotein</keyword>
<sequence length="488" mass="53513">MANSKKLISAAAVQSHKKQDDCWIVVEGQVYDMTRFAPEHPGGAEIIHVYGGRDATAAYLEVHDSNLIKSELPPEEHIGALDPATALPDEPPSKSVQRKAERPALETFINLYDFEDAAKNSFSEKSWTFVSGASNDNITRDANHDLFRKIWFRPRILRNVATVSTKGTMMGTPVSLPVWAAPMGIGKTAGPEGELALSRGAAASGIMYTISTTSSFPLLEILDAAPKDYPFFFQLYINKDRAKTEELLRIVNSRAQIRAIFVTVDLPVVSKREADERIKMDALFSSGLGRQTSSDDKGAGLARSVGSFIDPAFSWDDLAWLRRHTKLPLVLKGVQSAADARLAMHMGCQGIVISNHGGRALDGAPASILVLLELHRECAEVFEHMEIFIDGGFRRGSDVLKAICLGASGVGLGRPFMYAINYGTEGVKHLVNVLKEEVETAMRLAGLKTLDEADPAYVNTAELDPLVPRGSLHPYARRRVGIRRQYRL</sequence>
<name>A0AA38X8A9_9EURO</name>
<dbReference type="PANTHER" id="PTHR10578:SF104">
    <property type="entry name" value="CYTOCHROME B2, MITOCHONDRIAL-RELATED"/>
    <property type="match status" value="1"/>
</dbReference>